<evidence type="ECO:0000256" key="2">
    <source>
        <dbReference type="ARBA" id="ARBA00022723"/>
    </source>
</evidence>
<evidence type="ECO:0000256" key="5">
    <source>
        <dbReference type="ARBA" id="ARBA00023014"/>
    </source>
</evidence>
<evidence type="ECO:0000313" key="8">
    <source>
        <dbReference type="Proteomes" id="UP000024332"/>
    </source>
</evidence>
<reference evidence="7 8" key="1">
    <citation type="submission" date="2014-03" db="EMBL/GenBank/DDBJ databases">
        <title>Draft genome sequence of the novel thermoacidophilic archaea Acidianus copahuensis ALE1 strain, isolated from Copahue volcanic area in Neuquen Argentina.</title>
        <authorList>
            <person name="Urbieta M.S."/>
            <person name="Rascovan N."/>
            <person name="Castro C."/>
            <person name="Revale S."/>
            <person name="Giaveno M.A."/>
            <person name="Vazquez M.P."/>
            <person name="Donati E.R."/>
        </authorList>
    </citation>
    <scope>NUCLEOTIDE SEQUENCE [LARGE SCALE GENOMIC DNA]</scope>
    <source>
        <strain evidence="7 8">ALE1</strain>
    </source>
</reference>
<feature type="domain" description="Rieske" evidence="6">
    <location>
        <begin position="4"/>
        <end position="104"/>
    </location>
</feature>
<dbReference type="SUPFAM" id="SSF50022">
    <property type="entry name" value="ISP domain"/>
    <property type="match status" value="1"/>
</dbReference>
<keyword evidence="1" id="KW-0001">2Fe-2S</keyword>
<dbReference type="PANTHER" id="PTHR21266:SF60">
    <property type="entry name" value="3-KETOSTEROID-9-ALPHA-MONOOXYGENASE, OXYGENASE COMPONENT"/>
    <property type="match status" value="1"/>
</dbReference>
<dbReference type="Proteomes" id="UP000024332">
    <property type="component" value="Unassembled WGS sequence"/>
</dbReference>
<evidence type="ECO:0000256" key="4">
    <source>
        <dbReference type="ARBA" id="ARBA00023004"/>
    </source>
</evidence>
<dbReference type="InterPro" id="IPR017941">
    <property type="entry name" value="Rieske_2Fe-2S"/>
</dbReference>
<dbReference type="InterPro" id="IPR044043">
    <property type="entry name" value="VanA_C_cat"/>
</dbReference>
<gene>
    <name evidence="7" type="ORF">CM19_00050</name>
</gene>
<dbReference type="OrthoDB" id="6837at2157"/>
<accession>A0A031LWX1</accession>
<dbReference type="CDD" id="cd03469">
    <property type="entry name" value="Rieske_RO_Alpha_N"/>
    <property type="match status" value="1"/>
</dbReference>
<keyword evidence="3" id="KW-0560">Oxidoreductase</keyword>
<proteinExistence type="predicted"/>
<evidence type="ECO:0000259" key="6">
    <source>
        <dbReference type="PROSITE" id="PS51296"/>
    </source>
</evidence>
<keyword evidence="4" id="KW-0408">Iron</keyword>
<dbReference type="Pfam" id="PF19112">
    <property type="entry name" value="VanA_C"/>
    <property type="match status" value="1"/>
</dbReference>
<keyword evidence="2" id="KW-0479">Metal-binding</keyword>
<dbReference type="SUPFAM" id="SSF55961">
    <property type="entry name" value="Bet v1-like"/>
    <property type="match status" value="1"/>
</dbReference>
<dbReference type="InterPro" id="IPR036922">
    <property type="entry name" value="Rieske_2Fe-2S_sf"/>
</dbReference>
<dbReference type="STRING" id="1160895.CM19_00050"/>
<dbReference type="Gene3D" id="3.90.380.10">
    <property type="entry name" value="Naphthalene 1,2-dioxygenase Alpha Subunit, Chain A, domain 1"/>
    <property type="match status" value="1"/>
</dbReference>
<dbReference type="Gene3D" id="2.102.10.10">
    <property type="entry name" value="Rieske [2Fe-2S] iron-sulphur domain"/>
    <property type="match status" value="1"/>
</dbReference>
<evidence type="ECO:0000256" key="3">
    <source>
        <dbReference type="ARBA" id="ARBA00023002"/>
    </source>
</evidence>
<dbReference type="GO" id="GO:0051213">
    <property type="term" value="F:dioxygenase activity"/>
    <property type="evidence" value="ECO:0007669"/>
    <property type="project" value="UniProtKB-KW"/>
</dbReference>
<comment type="caution">
    <text evidence="7">The sequence shown here is derived from an EMBL/GenBank/DDBJ whole genome shotgun (WGS) entry which is preliminary data.</text>
</comment>
<evidence type="ECO:0000313" key="7">
    <source>
        <dbReference type="EMBL" id="EZQ12270.1"/>
    </source>
</evidence>
<dbReference type="Pfam" id="PF00355">
    <property type="entry name" value="Rieske"/>
    <property type="match status" value="1"/>
</dbReference>
<protein>
    <submittedName>
        <fullName evidence="7">Ring-hydroxylating dioxygenase</fullName>
    </submittedName>
</protein>
<dbReference type="EMBL" id="JFZT01000001">
    <property type="protein sequence ID" value="EZQ12270.1"/>
    <property type="molecule type" value="Genomic_DNA"/>
</dbReference>
<keyword evidence="7" id="KW-0223">Dioxygenase</keyword>
<keyword evidence="8" id="KW-1185">Reference proteome</keyword>
<name>A0A031LWX1_9CREN</name>
<dbReference type="RefSeq" id="WP_048098423.1">
    <property type="nucleotide sequence ID" value="NZ_JFZT01000001.1"/>
</dbReference>
<dbReference type="PROSITE" id="PS51296">
    <property type="entry name" value="RIESKE"/>
    <property type="match status" value="1"/>
</dbReference>
<dbReference type="InterPro" id="IPR050584">
    <property type="entry name" value="Cholesterol_7-desaturase"/>
</dbReference>
<dbReference type="AlphaFoldDB" id="A0A031LWX1"/>
<dbReference type="GO" id="GO:0046872">
    <property type="term" value="F:metal ion binding"/>
    <property type="evidence" value="ECO:0007669"/>
    <property type="project" value="UniProtKB-KW"/>
</dbReference>
<dbReference type="PANTHER" id="PTHR21266">
    <property type="entry name" value="IRON-SULFUR DOMAIN CONTAINING PROTEIN"/>
    <property type="match status" value="1"/>
</dbReference>
<organism evidence="7 8">
    <name type="scientific">Candidatus Acidianus copahuensis</name>
    <dbReference type="NCBI Taxonomy" id="1160895"/>
    <lineage>
        <taxon>Archaea</taxon>
        <taxon>Thermoproteota</taxon>
        <taxon>Thermoprotei</taxon>
        <taxon>Sulfolobales</taxon>
        <taxon>Sulfolobaceae</taxon>
        <taxon>Acidianus</taxon>
    </lineage>
</organism>
<evidence type="ECO:0000256" key="1">
    <source>
        <dbReference type="ARBA" id="ARBA00022714"/>
    </source>
</evidence>
<dbReference type="GO" id="GO:0051537">
    <property type="term" value="F:2 iron, 2 sulfur cluster binding"/>
    <property type="evidence" value="ECO:0007669"/>
    <property type="project" value="UniProtKB-KW"/>
</dbReference>
<keyword evidence="5" id="KW-0411">Iron-sulfur</keyword>
<sequence>MDEWLAIAFSDQLKEGDFRGVEVLGKEILIGRSREIFALDNRCPHRGGKLSSGRMKDARIVCPYHGWEYDINGRLSIIPSTRLKPPGISLRRYEIKESLGIIWIKIGNPIYDVSSFFPEYTNSNFRKISCGPYIFKNSAPRVVENLIDVSHFPYVHSGLLGDLRFTEVPDYDVQLGKEGVIADNIKVWQPNPDGLIQGKWVTYKYKVPRPFLVYFSKNDSSKIFSMFFSVTPISEDESLVLAFIAMNYAYDVPEEKIRGFEDEVMKQDMKVLEDEEPKYLPLDLKKEIHCPADKASIYYRTWLKELGIDCCVK</sequence>